<proteinExistence type="predicted"/>
<dbReference type="Proteomes" id="UP000030111">
    <property type="component" value="Unassembled WGS sequence"/>
</dbReference>
<evidence type="ECO:0000313" key="2">
    <source>
        <dbReference type="Proteomes" id="UP000030111"/>
    </source>
</evidence>
<name>A0A0A2MSA9_9FLAO</name>
<dbReference type="STRING" id="1121898.GCA_000422725_01192"/>
<accession>A0A0A2MSA9</accession>
<evidence type="ECO:0000313" key="1">
    <source>
        <dbReference type="EMBL" id="KGO95194.1"/>
    </source>
</evidence>
<dbReference type="eggNOG" id="ENOG502Z90W">
    <property type="taxonomic scope" value="Bacteria"/>
</dbReference>
<reference evidence="1 2" key="1">
    <citation type="submission" date="2013-09" db="EMBL/GenBank/DDBJ databases">
        <authorList>
            <person name="Zeng Z."/>
            <person name="Chen C."/>
        </authorList>
    </citation>
    <scope>NUCLEOTIDE SEQUENCE [LARGE SCALE GENOMIC DNA]</scope>
    <source>
        <strain evidence="1 2">WB 4.1-42</strain>
    </source>
</reference>
<dbReference type="RefSeq" id="WP_026992572.1">
    <property type="nucleotide sequence ID" value="NZ_JRLY01000001.1"/>
</dbReference>
<dbReference type="EMBL" id="JRLY01000001">
    <property type="protein sequence ID" value="KGO95194.1"/>
    <property type="molecule type" value="Genomic_DNA"/>
</dbReference>
<keyword evidence="2" id="KW-1185">Reference proteome</keyword>
<organism evidence="1 2">
    <name type="scientific">Flavobacterium subsaxonicum WB 4.1-42 = DSM 21790</name>
    <dbReference type="NCBI Taxonomy" id="1121898"/>
    <lineage>
        <taxon>Bacteria</taxon>
        <taxon>Pseudomonadati</taxon>
        <taxon>Bacteroidota</taxon>
        <taxon>Flavobacteriia</taxon>
        <taxon>Flavobacteriales</taxon>
        <taxon>Flavobacteriaceae</taxon>
        <taxon>Flavobacterium</taxon>
    </lineage>
</organism>
<dbReference type="AlphaFoldDB" id="A0A0A2MSA9"/>
<sequence>MLEEEEIHAQVIGDSEKKLLVVKMLSNFFNHKDLFAVFVRTKVIHNLFASNKTLDVNKLELFHVQYTSSLIDLFQKLKKAKEQQYLLISDEIYINDDLIKKLEKETEGRNFTSAARRQAQEVSAKLKELYNLLSDNRAGIISWGDILAFSTQMGQEFYREIGTQQFATLTQGTDKKVYAGSNAVIERKLLGRLNILNFRIKFACGLCCDKQYAEVYEFVDSNDRFVFVNNQKAFYLLDDEAAKTIDLSKNQSNKGGIILDMKLKNEQLKEKLATIKTSMPNDVLSVLAAYLDKISGVDFLEELQNVDEQTNILRAMLNININSK</sequence>
<dbReference type="OrthoDB" id="995060at2"/>
<gene>
    <name evidence="1" type="ORF">Q766_03615</name>
</gene>
<comment type="caution">
    <text evidence="1">The sequence shown here is derived from an EMBL/GenBank/DDBJ whole genome shotgun (WGS) entry which is preliminary data.</text>
</comment>
<protein>
    <submittedName>
        <fullName evidence="1">Uncharacterized protein</fullName>
    </submittedName>
</protein>